<evidence type="ECO:0000256" key="2">
    <source>
        <dbReference type="ARBA" id="ARBA00023002"/>
    </source>
</evidence>
<evidence type="ECO:0000259" key="3">
    <source>
        <dbReference type="Pfam" id="PF00890"/>
    </source>
</evidence>
<organism evidence="4 5">
    <name type="scientific">Legionella hackeliae</name>
    <dbReference type="NCBI Taxonomy" id="449"/>
    <lineage>
        <taxon>Bacteria</taxon>
        <taxon>Pseudomonadati</taxon>
        <taxon>Pseudomonadota</taxon>
        <taxon>Gammaproteobacteria</taxon>
        <taxon>Legionellales</taxon>
        <taxon>Legionellaceae</taxon>
        <taxon>Legionella</taxon>
    </lineage>
</organism>
<dbReference type="AlphaFoldDB" id="A0A0A8URR3"/>
<dbReference type="Pfam" id="PF00890">
    <property type="entry name" value="FAD_binding_2"/>
    <property type="match status" value="1"/>
</dbReference>
<dbReference type="STRING" id="449.LHA_2533"/>
<dbReference type="Proteomes" id="UP000032803">
    <property type="component" value="Chromosome I"/>
</dbReference>
<name>A0A0A8URR3_LEGHA</name>
<reference evidence="5" key="1">
    <citation type="submission" date="2014-09" db="EMBL/GenBank/DDBJ databases">
        <authorList>
            <person name="Gomez-Valero L."/>
        </authorList>
    </citation>
    <scope>NUCLEOTIDE SEQUENCE [LARGE SCALE GENOMIC DNA]</scope>
    <source>
        <strain evidence="5">ATCC35250</strain>
    </source>
</reference>
<keyword evidence="5" id="KW-1185">Reference proteome</keyword>
<dbReference type="GO" id="GO:0016491">
    <property type="term" value="F:oxidoreductase activity"/>
    <property type="evidence" value="ECO:0007669"/>
    <property type="project" value="UniProtKB-KW"/>
</dbReference>
<evidence type="ECO:0000313" key="4">
    <source>
        <dbReference type="EMBL" id="CEK11540.1"/>
    </source>
</evidence>
<protein>
    <recommendedName>
        <fullName evidence="3">FAD-dependent oxidoreductase 2 FAD-binding domain-containing protein</fullName>
    </recommendedName>
</protein>
<dbReference type="RefSeq" id="WP_045106724.1">
    <property type="nucleotide sequence ID" value="NZ_LN681225.1"/>
</dbReference>
<evidence type="ECO:0000313" key="5">
    <source>
        <dbReference type="Proteomes" id="UP000032803"/>
    </source>
</evidence>
<feature type="domain" description="FAD-dependent oxidoreductase 2 FAD-binding" evidence="3">
    <location>
        <begin position="13"/>
        <end position="45"/>
    </location>
</feature>
<dbReference type="KEGG" id="lha:LHA_2533"/>
<dbReference type="HOGENOM" id="CLU_552976_0_0_6"/>
<dbReference type="Gene3D" id="3.50.50.60">
    <property type="entry name" value="FAD/NAD(P)-binding domain"/>
    <property type="match status" value="1"/>
</dbReference>
<proteinExistence type="predicted"/>
<dbReference type="SUPFAM" id="SSF51905">
    <property type="entry name" value="FAD/NAD(P)-binding domain"/>
    <property type="match status" value="1"/>
</dbReference>
<evidence type="ECO:0000256" key="1">
    <source>
        <dbReference type="ARBA" id="ARBA00022630"/>
    </source>
</evidence>
<accession>A0A0A8URR3</accession>
<dbReference type="EMBL" id="LN681225">
    <property type="protein sequence ID" value="CEK11540.1"/>
    <property type="molecule type" value="Genomic_DNA"/>
</dbReference>
<gene>
    <name evidence="4" type="ORF">LHA_2533</name>
</gene>
<keyword evidence="2" id="KW-0560">Oxidoreductase</keyword>
<dbReference type="InterPro" id="IPR036188">
    <property type="entry name" value="FAD/NAD-bd_sf"/>
</dbReference>
<dbReference type="PRINTS" id="PR00420">
    <property type="entry name" value="RNGMNOXGNASE"/>
</dbReference>
<dbReference type="PATRIC" id="fig|449.7.peg.1081"/>
<dbReference type="OrthoDB" id="5654384at2"/>
<dbReference type="InterPro" id="IPR003953">
    <property type="entry name" value="FAD-dep_OxRdtase_2_FAD-bd"/>
</dbReference>
<keyword evidence="1" id="KW-0285">Flavoprotein</keyword>
<sequence length="493" mass="55654">MGNYFDEEDTAADVAIVGLGPGGLAAALETAKQGKTVLVFTNREQYIRGQRLILSHDTQQFLVRYYDPHDPQDVKLWTKYTSEKTVQSKDIEKYLYRKLTKLSNVTIIKALPGGDLTIQQISKGIEGHADCIILKNGEKYYFRHLLGADGAKHSTADMVANCIGQPIQYKLTPTQERHPFHAVVQLQLKPGEKVKGKTTTDIIHEMQTLGLQGWKNAYHPKYYIFPNAAHTKFYFAGEIPQQIFDAPESEQKKQLKQWASVFLKANYGIEEEQLEYRQSKKTPSKDKLQNTVFAMATYVCETPLLDLSNGVFAQIGDARRLPNYNFAHGVNDSIKGALLFSQAMSSNPFSKEIFEKGLEAIDKSIEDGMQKFKQSKSEAREKAKKKLVKALDHFISLYHDDPESTPLSIAKIELAKQTFETTGELTSMYEALNEIKPLLEKADSGNIFYWAYTLINCCANSEAKLKTTIFEKITKHLESFVQEKISPPKAISP</sequence>